<sequence length="132" mass="14335">MRALPFAYWVASCPGQLCFIPSSLPPLYIWSDSSTSRKSSCEMDNSERWARIREAHDFLQSVRRQDGSIAPTFVHVEELLHRLLAEAVADSPPIQPPAGTQTTVVPPTPTQQSIPATPSPPPPPPTAGQAGH</sequence>
<evidence type="ECO:0000313" key="2">
    <source>
        <dbReference type="EMBL" id="KZT31087.1"/>
    </source>
</evidence>
<accession>A0A165WFB2</accession>
<proteinExistence type="predicted"/>
<feature type="compositionally biased region" description="Low complexity" evidence="1">
    <location>
        <begin position="97"/>
        <end position="116"/>
    </location>
</feature>
<evidence type="ECO:0000256" key="1">
    <source>
        <dbReference type="SAM" id="MobiDB-lite"/>
    </source>
</evidence>
<gene>
    <name evidence="2" type="ORF">SISSUDRAFT_1068120</name>
</gene>
<evidence type="ECO:0000313" key="3">
    <source>
        <dbReference type="Proteomes" id="UP000076798"/>
    </source>
</evidence>
<protein>
    <submittedName>
        <fullName evidence="2">Uncharacterized protein</fullName>
    </submittedName>
</protein>
<feature type="compositionally biased region" description="Pro residues" evidence="1">
    <location>
        <begin position="117"/>
        <end position="126"/>
    </location>
</feature>
<dbReference type="EMBL" id="KV428883">
    <property type="protein sequence ID" value="KZT31087.1"/>
    <property type="molecule type" value="Genomic_DNA"/>
</dbReference>
<reference evidence="2 3" key="1">
    <citation type="journal article" date="2016" name="Mol. Biol. Evol.">
        <title>Comparative Genomics of Early-Diverging Mushroom-Forming Fungi Provides Insights into the Origins of Lignocellulose Decay Capabilities.</title>
        <authorList>
            <person name="Nagy L.G."/>
            <person name="Riley R."/>
            <person name="Tritt A."/>
            <person name="Adam C."/>
            <person name="Daum C."/>
            <person name="Floudas D."/>
            <person name="Sun H."/>
            <person name="Yadav J.S."/>
            <person name="Pangilinan J."/>
            <person name="Larsson K.H."/>
            <person name="Matsuura K."/>
            <person name="Barry K."/>
            <person name="Labutti K."/>
            <person name="Kuo R."/>
            <person name="Ohm R.A."/>
            <person name="Bhattacharya S.S."/>
            <person name="Shirouzu T."/>
            <person name="Yoshinaga Y."/>
            <person name="Martin F.M."/>
            <person name="Grigoriev I.V."/>
            <person name="Hibbett D.S."/>
        </authorList>
    </citation>
    <scope>NUCLEOTIDE SEQUENCE [LARGE SCALE GENOMIC DNA]</scope>
    <source>
        <strain evidence="2 3">HHB10207 ss-3</strain>
    </source>
</reference>
<feature type="region of interest" description="Disordered" evidence="1">
    <location>
        <begin position="90"/>
        <end position="132"/>
    </location>
</feature>
<dbReference type="AlphaFoldDB" id="A0A165WFB2"/>
<keyword evidence="3" id="KW-1185">Reference proteome</keyword>
<organism evidence="2 3">
    <name type="scientific">Sistotremastrum suecicum HHB10207 ss-3</name>
    <dbReference type="NCBI Taxonomy" id="1314776"/>
    <lineage>
        <taxon>Eukaryota</taxon>
        <taxon>Fungi</taxon>
        <taxon>Dikarya</taxon>
        <taxon>Basidiomycota</taxon>
        <taxon>Agaricomycotina</taxon>
        <taxon>Agaricomycetes</taxon>
        <taxon>Sistotremastrales</taxon>
        <taxon>Sistotremastraceae</taxon>
        <taxon>Sistotremastrum</taxon>
    </lineage>
</organism>
<name>A0A165WFB2_9AGAM</name>
<dbReference type="Proteomes" id="UP000076798">
    <property type="component" value="Unassembled WGS sequence"/>
</dbReference>